<feature type="domain" description="Glycosyl transferase family 1" evidence="2">
    <location>
        <begin position="191"/>
        <end position="306"/>
    </location>
</feature>
<gene>
    <name evidence="3" type="ORF">CQA01_36200</name>
</gene>
<reference evidence="3 4" key="1">
    <citation type="submission" date="2019-07" db="EMBL/GenBank/DDBJ databases">
        <title>Whole genome shotgun sequence of Cyclobacterium qasimii NBRC 106168.</title>
        <authorList>
            <person name="Hosoyama A."/>
            <person name="Uohara A."/>
            <person name="Ohji S."/>
            <person name="Ichikawa N."/>
        </authorList>
    </citation>
    <scope>NUCLEOTIDE SEQUENCE [LARGE SCALE GENOMIC DNA]</scope>
    <source>
        <strain evidence="3 4">NBRC 106168</strain>
    </source>
</reference>
<keyword evidence="1" id="KW-0472">Membrane</keyword>
<evidence type="ECO:0000256" key="1">
    <source>
        <dbReference type="SAM" id="Phobius"/>
    </source>
</evidence>
<accession>A0A512CFX6</accession>
<organism evidence="3 4">
    <name type="scientific">Cyclobacterium qasimii</name>
    <dbReference type="NCBI Taxonomy" id="1350429"/>
    <lineage>
        <taxon>Bacteria</taxon>
        <taxon>Pseudomonadati</taxon>
        <taxon>Bacteroidota</taxon>
        <taxon>Cytophagia</taxon>
        <taxon>Cytophagales</taxon>
        <taxon>Cyclobacteriaceae</taxon>
        <taxon>Cyclobacterium</taxon>
    </lineage>
</organism>
<protein>
    <submittedName>
        <fullName evidence="3">Glycosyl transferase</fullName>
    </submittedName>
</protein>
<keyword evidence="4" id="KW-1185">Reference proteome</keyword>
<dbReference type="AlphaFoldDB" id="A0A512CFX6"/>
<name>A0A512CFX6_9BACT</name>
<dbReference type="PANTHER" id="PTHR12526">
    <property type="entry name" value="GLYCOSYLTRANSFERASE"/>
    <property type="match status" value="1"/>
</dbReference>
<keyword evidence="1" id="KW-1133">Transmembrane helix</keyword>
<evidence type="ECO:0000259" key="2">
    <source>
        <dbReference type="Pfam" id="PF00534"/>
    </source>
</evidence>
<dbReference type="PANTHER" id="PTHR12526:SF637">
    <property type="entry name" value="GLYCOSYLTRANSFERASE EPSF-RELATED"/>
    <property type="match status" value="1"/>
</dbReference>
<evidence type="ECO:0000313" key="3">
    <source>
        <dbReference type="EMBL" id="GEO23086.1"/>
    </source>
</evidence>
<proteinExistence type="predicted"/>
<feature type="transmembrane region" description="Helical" evidence="1">
    <location>
        <begin position="36"/>
        <end position="53"/>
    </location>
</feature>
<keyword evidence="3" id="KW-0808">Transferase</keyword>
<dbReference type="GO" id="GO:0016757">
    <property type="term" value="F:glycosyltransferase activity"/>
    <property type="evidence" value="ECO:0007669"/>
    <property type="project" value="InterPro"/>
</dbReference>
<dbReference type="RefSeq" id="WP_040416080.1">
    <property type="nucleotide sequence ID" value="NZ_BJYV01000020.1"/>
</dbReference>
<comment type="caution">
    <text evidence="3">The sequence shown here is derived from an EMBL/GenBank/DDBJ whole genome shotgun (WGS) entry which is preliminary data.</text>
</comment>
<dbReference type="Proteomes" id="UP000321301">
    <property type="component" value="Unassembled WGS sequence"/>
</dbReference>
<evidence type="ECO:0000313" key="4">
    <source>
        <dbReference type="Proteomes" id="UP000321301"/>
    </source>
</evidence>
<dbReference type="EMBL" id="BJYV01000020">
    <property type="protein sequence ID" value="GEO23086.1"/>
    <property type="molecule type" value="Genomic_DNA"/>
</dbReference>
<sequence>MILYISPIPTAFIQRDIEMLSPTFRIVHLNFTTNPYLLPFFIVFQFLQLLVLLPFTKKYLCFFAGYHTIIPVLLGKLFSKEVIIECGGTDAMHLPKIDYGNYRKKWLKKATVYSFKNCSLILPVSNSLVKSTYTYDSDSPKKQGLLHLIPDLKTKIQVVYNGFDDQFWSDDQRRKTPFSFVTVATGISKKNRALVKGIDLVLEMAKAFPSYLFTIIGDENFQTTLPNVTVLPSLAQKDIREVYRSNQFYLQLSYSEGFPNALAEAMLCGCVPIGSDVGEIAKIIGETGFILPKKDFKLLQDLVSKLDQIDLETLRINTAQRIKENFNYALRKEKLIAILK</sequence>
<dbReference type="SUPFAM" id="SSF53756">
    <property type="entry name" value="UDP-Glycosyltransferase/glycogen phosphorylase"/>
    <property type="match status" value="1"/>
</dbReference>
<dbReference type="InterPro" id="IPR001296">
    <property type="entry name" value="Glyco_trans_1"/>
</dbReference>
<dbReference type="Pfam" id="PF00534">
    <property type="entry name" value="Glycos_transf_1"/>
    <property type="match status" value="1"/>
</dbReference>
<dbReference type="CDD" id="cd03801">
    <property type="entry name" value="GT4_PimA-like"/>
    <property type="match status" value="1"/>
</dbReference>
<keyword evidence="1" id="KW-0812">Transmembrane</keyword>
<dbReference type="Gene3D" id="3.40.50.2000">
    <property type="entry name" value="Glycogen Phosphorylase B"/>
    <property type="match status" value="2"/>
</dbReference>